<evidence type="ECO:0000313" key="9">
    <source>
        <dbReference type="EMBL" id="TFY68538.1"/>
    </source>
</evidence>
<feature type="region of interest" description="Disordered" evidence="7">
    <location>
        <begin position="149"/>
        <end position="170"/>
    </location>
</feature>
<dbReference type="InterPro" id="IPR007219">
    <property type="entry name" value="XnlR_reg_dom"/>
</dbReference>
<dbReference type="SMART" id="SM00066">
    <property type="entry name" value="GAL4"/>
    <property type="match status" value="1"/>
</dbReference>
<dbReference type="OrthoDB" id="39175at2759"/>
<proteinExistence type="predicted"/>
<dbReference type="STRING" id="205917.A0A4Y9Z3S3"/>
<dbReference type="CDD" id="cd00067">
    <property type="entry name" value="GAL4"/>
    <property type="match status" value="1"/>
</dbReference>
<evidence type="ECO:0000256" key="6">
    <source>
        <dbReference type="ARBA" id="ARBA00023242"/>
    </source>
</evidence>
<dbReference type="SUPFAM" id="SSF57701">
    <property type="entry name" value="Zn2/Cys6 DNA-binding domain"/>
    <property type="match status" value="1"/>
</dbReference>
<evidence type="ECO:0000256" key="1">
    <source>
        <dbReference type="ARBA" id="ARBA00004123"/>
    </source>
</evidence>
<keyword evidence="4" id="KW-0238">DNA-binding</keyword>
<feature type="compositionally biased region" description="Polar residues" evidence="7">
    <location>
        <begin position="16"/>
        <end position="58"/>
    </location>
</feature>
<evidence type="ECO:0000256" key="5">
    <source>
        <dbReference type="ARBA" id="ARBA00023163"/>
    </source>
</evidence>
<dbReference type="Pfam" id="PF04082">
    <property type="entry name" value="Fungal_trans"/>
    <property type="match status" value="1"/>
</dbReference>
<feature type="region of interest" description="Disordered" evidence="7">
    <location>
        <begin position="323"/>
        <end position="355"/>
    </location>
</feature>
<dbReference type="Pfam" id="PF00172">
    <property type="entry name" value="Zn_clus"/>
    <property type="match status" value="1"/>
</dbReference>
<dbReference type="Pfam" id="PF04183">
    <property type="entry name" value="IucA_IucC"/>
    <property type="match status" value="1"/>
</dbReference>
<dbReference type="GO" id="GO:0003824">
    <property type="term" value="F:catalytic activity"/>
    <property type="evidence" value="ECO:0007669"/>
    <property type="project" value="UniProtKB-ARBA"/>
</dbReference>
<feature type="domain" description="Zn(2)-C6 fungal-type" evidence="8">
    <location>
        <begin position="233"/>
        <end position="265"/>
    </location>
</feature>
<dbReference type="GO" id="GO:0019290">
    <property type="term" value="P:siderophore biosynthetic process"/>
    <property type="evidence" value="ECO:0007669"/>
    <property type="project" value="InterPro"/>
</dbReference>
<dbReference type="EMBL" id="SEOQ01000159">
    <property type="protein sequence ID" value="TFY68538.1"/>
    <property type="molecule type" value="Genomic_DNA"/>
</dbReference>
<gene>
    <name evidence="9" type="ORF">EVG20_g3524</name>
</gene>
<keyword evidence="5" id="KW-0804">Transcription</keyword>
<evidence type="ECO:0000256" key="4">
    <source>
        <dbReference type="ARBA" id="ARBA00023125"/>
    </source>
</evidence>
<feature type="compositionally biased region" description="Polar residues" evidence="7">
    <location>
        <begin position="343"/>
        <end position="353"/>
    </location>
</feature>
<evidence type="ECO:0000256" key="7">
    <source>
        <dbReference type="SAM" id="MobiDB-lite"/>
    </source>
</evidence>
<dbReference type="Gene3D" id="4.10.240.10">
    <property type="entry name" value="Zn(2)-C6 fungal-type DNA-binding domain"/>
    <property type="match status" value="1"/>
</dbReference>
<feature type="compositionally biased region" description="Basic and acidic residues" evidence="7">
    <location>
        <begin position="1"/>
        <end position="11"/>
    </location>
</feature>
<dbReference type="InterPro" id="IPR007310">
    <property type="entry name" value="Aerobactin_biosyn_IucA/IucC_N"/>
</dbReference>
<comment type="caution">
    <text evidence="9">The sequence shown here is derived from an EMBL/GenBank/DDBJ whole genome shotgun (WGS) entry which is preliminary data.</text>
</comment>
<dbReference type="PANTHER" id="PTHR31845">
    <property type="entry name" value="FINGER DOMAIN PROTEIN, PUTATIVE-RELATED"/>
    <property type="match status" value="1"/>
</dbReference>
<keyword evidence="6" id="KW-0539">Nucleus</keyword>
<dbReference type="PROSITE" id="PS00463">
    <property type="entry name" value="ZN2_CY6_FUNGAL_1"/>
    <property type="match status" value="1"/>
</dbReference>
<reference evidence="9 10" key="1">
    <citation type="submission" date="2019-02" db="EMBL/GenBank/DDBJ databases">
        <title>Genome sequencing of the rare red list fungi Dentipellis fragilis.</title>
        <authorList>
            <person name="Buettner E."/>
            <person name="Kellner H."/>
        </authorList>
    </citation>
    <scope>NUCLEOTIDE SEQUENCE [LARGE SCALE GENOMIC DNA]</scope>
    <source>
        <strain evidence="9 10">DSM 105465</strain>
    </source>
</reference>
<keyword evidence="3" id="KW-0805">Transcription regulation</keyword>
<dbReference type="Proteomes" id="UP000298327">
    <property type="component" value="Unassembled WGS sequence"/>
</dbReference>
<dbReference type="Pfam" id="PF06276">
    <property type="entry name" value="FhuF"/>
    <property type="match status" value="1"/>
</dbReference>
<dbReference type="InterPro" id="IPR036864">
    <property type="entry name" value="Zn2-C6_fun-type_DNA-bd_sf"/>
</dbReference>
<feature type="compositionally biased region" description="Low complexity" evidence="7">
    <location>
        <begin position="149"/>
        <end position="166"/>
    </location>
</feature>
<dbReference type="CDD" id="cd12148">
    <property type="entry name" value="fungal_TF_MHR"/>
    <property type="match status" value="1"/>
</dbReference>
<keyword evidence="2" id="KW-0479">Metal-binding</keyword>
<protein>
    <recommendedName>
        <fullName evidence="8">Zn(2)-C6 fungal-type domain-containing protein</fullName>
    </recommendedName>
</protein>
<dbReference type="SMART" id="SM00906">
    <property type="entry name" value="Fungal_trans"/>
    <property type="match status" value="1"/>
</dbReference>
<dbReference type="InterPro" id="IPR022770">
    <property type="entry name" value="IucA/IucC-like_C"/>
</dbReference>
<feature type="compositionally biased region" description="Low complexity" evidence="7">
    <location>
        <begin position="323"/>
        <end position="337"/>
    </location>
</feature>
<dbReference type="GO" id="GO:0006351">
    <property type="term" value="P:DNA-templated transcription"/>
    <property type="evidence" value="ECO:0007669"/>
    <property type="project" value="InterPro"/>
</dbReference>
<dbReference type="InterPro" id="IPR051089">
    <property type="entry name" value="prtT"/>
</dbReference>
<comment type="subcellular location">
    <subcellularLocation>
        <location evidence="1">Nucleus</location>
    </subcellularLocation>
</comment>
<name>A0A4Y9Z3S3_9AGAM</name>
<feature type="compositionally biased region" description="Polar residues" evidence="7">
    <location>
        <begin position="416"/>
        <end position="432"/>
    </location>
</feature>
<dbReference type="PANTHER" id="PTHR31845:SF19">
    <property type="entry name" value="TRANSCRIPTION FACTOR DOMAIN-CONTAINING PROTEIN"/>
    <property type="match status" value="1"/>
</dbReference>
<organism evidence="9 10">
    <name type="scientific">Dentipellis fragilis</name>
    <dbReference type="NCBI Taxonomy" id="205917"/>
    <lineage>
        <taxon>Eukaryota</taxon>
        <taxon>Fungi</taxon>
        <taxon>Dikarya</taxon>
        <taxon>Basidiomycota</taxon>
        <taxon>Agaricomycotina</taxon>
        <taxon>Agaricomycetes</taxon>
        <taxon>Russulales</taxon>
        <taxon>Hericiaceae</taxon>
        <taxon>Dentipellis</taxon>
    </lineage>
</organism>
<keyword evidence="10" id="KW-1185">Reference proteome</keyword>
<evidence type="ECO:0000256" key="3">
    <source>
        <dbReference type="ARBA" id="ARBA00023015"/>
    </source>
</evidence>
<accession>A0A4Y9Z3S3</accession>
<sequence length="1668" mass="184250">MSDPSDSHSFPHDPSWIQQQQYNYDSSLGLTHNQSHTTGQADSTHAFFPSSQQLQPHTQLPAYDDPHYSQVPTHQDAYGVSNVRQTAYGQSAQYTDNPNIHYSHGDGRTFPGDPTPLSYVAAHSQLPSASSSTGMVSAEISPAMMAPNLAASSSNTSSNFQPSSSPHLQGSLQHYAVPPSHDDMLGVAGGRPEAVMHISKRHRSEDYELEEDDGAGNQMDGGAQNPIDRFKRACARCKQLKVRCDFRDDQDACDRCLKGSHECVIPGRKKRRPPPKRELLLGKIREQAGQIEKLMAQLETMQTKSARTAHVSGIITQDLAKTTLSSPSSTSGVLSSSGEHENNTSYSVLSHTRSPGIDENTEWIAEARQKLEAFGTLVGLGGGSMSKSFFVESDPEDSSSTTSVRADSDEDEPQDSFRSSPHVASNETSLARSLSKRKEGNKVKMMSSIPTGASPFGLMANLSVKQGRTKRSNSVGSDKSDLGVANQNFFRPSPDPEPTRLSVFNHNFPQLLKKNIITPDEAEHLFKIYFDYMNLSLSLLDPILYTAQQVYWRSPFLFTVICAIASRYYAERPDLYRTAMEFARQEAGAAFIGGEKRVEVVQAYILLSLYPMPSRRWDEDRCWIYLGQAIRMAMDMNLHHPNTAKPRNEQHAREMLNRTRAWLNCVNLDRSMGSQYGKTPIIRNTDYVAVNCPTWWSSSEYNLPNFDIHICAYNEELRMLTDFVAKVYSDPRHPTGLNKEIDLQQLATEYDDKLQRLRDSWFERLAQTDLKDIQNRFRIGLLRLAYSYARLVALAYGFQHAFGKKETDENPFLARCLRAASDVISAMVDDIGIPSQRIFVRHGPEAQTVFVTFACTFLIKLLLPKYAFYIGPEQRTEIITMVQRVVDFLSSTETALDDRHCLKLYARFIKGLLKSVLETPAGNASKPKSKASSMQRSLPSSPPSLSPHSAYVTPPPSHFAPLPHAPSLPFDHYAAAPANSQMQYDGYSASADTNNALAMNTSEFFRAPLPYDQEFLQSMQSVTGTQGVMPPGTSMLPAMHALPSPERAAFATSSRLLSCLVTESLVRALYIPLNGAKARGVCVVLSGGASASAPAEHPAYTAADILAIVPLQHVPIFKPGGDNSRGKEIGLLDPSDMLPFVFEVRSEGGGKEHSELSELDKAILSSLSASGWVLGESPALVSLDSPVELWNKYAHGIDIESVLSDSIAEELASSVLWQTYSYDHPPLPPSLESPSVDWEQSIVEGHPTHPMHKMRQFLSPIPPIAPGNYDLYNPRIRLAALPRKDLDITGDFVDHAKAVVEAATKNAKATLHVPPDFVVIPIHEIQAHHVQDKFKDAIVYPEEFSVAAKAQQSIRSIVLPDVLADTHLKLGVGLKLTSAVRTISPASAYLGPRFSSQVVPALTMDHSILTVAKELGSIVHKNPDSEIAKHCSAIVREYHENGCQERGERAIVCTSLVESGHEGAPAGVPSVVRVFGLDTEVKRIEWLDNFVHKYFAAFLPPMLENGVAFEAHPQNTIARFSLTAPHELLGFIVRDFGGLRVHPPTLHASTGVTLDAASGHSIIADTLDDVYTRMYHTMIHNHLQQLVRVLGLHYNGQGWDVIRKRLREAIPADHALAQAWLGGEATTLPGKCFMRMRMVGMYRHHLHGPFPNLLHYTGTNEAEEGPKN</sequence>
<dbReference type="GO" id="GO:0000981">
    <property type="term" value="F:DNA-binding transcription factor activity, RNA polymerase II-specific"/>
    <property type="evidence" value="ECO:0007669"/>
    <property type="project" value="InterPro"/>
</dbReference>
<evidence type="ECO:0000256" key="2">
    <source>
        <dbReference type="ARBA" id="ARBA00022723"/>
    </source>
</evidence>
<dbReference type="Gene3D" id="1.10.510.40">
    <property type="match status" value="1"/>
</dbReference>
<dbReference type="GO" id="GO:0008270">
    <property type="term" value="F:zinc ion binding"/>
    <property type="evidence" value="ECO:0007669"/>
    <property type="project" value="InterPro"/>
</dbReference>
<dbReference type="InterPro" id="IPR001138">
    <property type="entry name" value="Zn2Cys6_DnaBD"/>
</dbReference>
<feature type="region of interest" description="Disordered" evidence="7">
    <location>
        <begin position="921"/>
        <end position="953"/>
    </location>
</feature>
<evidence type="ECO:0000313" key="10">
    <source>
        <dbReference type="Proteomes" id="UP000298327"/>
    </source>
</evidence>
<evidence type="ECO:0000259" key="8">
    <source>
        <dbReference type="PROSITE" id="PS50048"/>
    </source>
</evidence>
<feature type="region of interest" description="Disordered" evidence="7">
    <location>
        <begin position="388"/>
        <end position="449"/>
    </location>
</feature>
<dbReference type="GO" id="GO:0005634">
    <property type="term" value="C:nucleus"/>
    <property type="evidence" value="ECO:0007669"/>
    <property type="project" value="UniProtKB-SubCell"/>
</dbReference>
<dbReference type="GO" id="GO:0000976">
    <property type="term" value="F:transcription cis-regulatory region binding"/>
    <property type="evidence" value="ECO:0007669"/>
    <property type="project" value="TreeGrafter"/>
</dbReference>
<dbReference type="PROSITE" id="PS50048">
    <property type="entry name" value="ZN2_CY6_FUNGAL_2"/>
    <property type="match status" value="1"/>
</dbReference>
<feature type="region of interest" description="Disordered" evidence="7">
    <location>
        <begin position="1"/>
        <end position="73"/>
    </location>
</feature>